<proteinExistence type="predicted"/>
<evidence type="ECO:0000313" key="4">
    <source>
        <dbReference type="Proteomes" id="UP001374535"/>
    </source>
</evidence>
<evidence type="ECO:0000256" key="2">
    <source>
        <dbReference type="SAM" id="Phobius"/>
    </source>
</evidence>
<feature type="region of interest" description="Disordered" evidence="1">
    <location>
        <begin position="1"/>
        <end position="27"/>
    </location>
</feature>
<gene>
    <name evidence="3" type="ORF">V8G54_015484</name>
</gene>
<keyword evidence="2" id="KW-0812">Transmembrane</keyword>
<name>A0AAQ3S0H1_VIGMU</name>
<dbReference type="PANTHER" id="PTHR33018:SF34">
    <property type="entry name" value="OS02G0472350 PROTEIN"/>
    <property type="match status" value="1"/>
</dbReference>
<keyword evidence="4" id="KW-1185">Reference proteome</keyword>
<evidence type="ECO:0000313" key="3">
    <source>
        <dbReference type="EMBL" id="WVZ10954.1"/>
    </source>
</evidence>
<organism evidence="3 4">
    <name type="scientific">Vigna mungo</name>
    <name type="common">Black gram</name>
    <name type="synonym">Phaseolus mungo</name>
    <dbReference type="NCBI Taxonomy" id="3915"/>
    <lineage>
        <taxon>Eukaryota</taxon>
        <taxon>Viridiplantae</taxon>
        <taxon>Streptophyta</taxon>
        <taxon>Embryophyta</taxon>
        <taxon>Tracheophyta</taxon>
        <taxon>Spermatophyta</taxon>
        <taxon>Magnoliopsida</taxon>
        <taxon>eudicotyledons</taxon>
        <taxon>Gunneridae</taxon>
        <taxon>Pentapetalae</taxon>
        <taxon>rosids</taxon>
        <taxon>fabids</taxon>
        <taxon>Fabales</taxon>
        <taxon>Fabaceae</taxon>
        <taxon>Papilionoideae</taxon>
        <taxon>50 kb inversion clade</taxon>
        <taxon>NPAAA clade</taxon>
        <taxon>indigoferoid/millettioid clade</taxon>
        <taxon>Phaseoleae</taxon>
        <taxon>Vigna</taxon>
    </lineage>
</organism>
<dbReference type="AlphaFoldDB" id="A0AAQ3S0H1"/>
<feature type="transmembrane region" description="Helical" evidence="2">
    <location>
        <begin position="389"/>
        <end position="409"/>
    </location>
</feature>
<feature type="region of interest" description="Disordered" evidence="1">
    <location>
        <begin position="208"/>
        <end position="238"/>
    </location>
</feature>
<keyword evidence="2" id="KW-1133">Transmembrane helix</keyword>
<dbReference type="Proteomes" id="UP001374535">
    <property type="component" value="Chromosome 5"/>
</dbReference>
<keyword evidence="2" id="KW-0472">Membrane</keyword>
<reference evidence="3 4" key="1">
    <citation type="journal article" date="2023" name="Life. Sci Alliance">
        <title>Evolutionary insights into 3D genome organization and epigenetic landscape of Vigna mungo.</title>
        <authorList>
            <person name="Junaid A."/>
            <person name="Singh B."/>
            <person name="Bhatia S."/>
        </authorList>
    </citation>
    <scope>NUCLEOTIDE SEQUENCE [LARGE SCALE GENOMIC DNA]</scope>
    <source>
        <strain evidence="3">Urdbean</strain>
    </source>
</reference>
<protein>
    <submittedName>
        <fullName evidence="3">Uncharacterized protein</fullName>
    </submittedName>
</protein>
<dbReference type="EMBL" id="CP144696">
    <property type="protein sequence ID" value="WVZ10954.1"/>
    <property type="molecule type" value="Genomic_DNA"/>
</dbReference>
<evidence type="ECO:0000256" key="1">
    <source>
        <dbReference type="SAM" id="MobiDB-lite"/>
    </source>
</evidence>
<feature type="compositionally biased region" description="Pro residues" evidence="1">
    <location>
        <begin position="1"/>
        <end position="10"/>
    </location>
</feature>
<dbReference type="PANTHER" id="PTHR33018">
    <property type="entry name" value="OS10G0338966 PROTEIN-RELATED"/>
    <property type="match status" value="1"/>
</dbReference>
<sequence>MADPSTPPPSQSEDKSQSSTQPKRKRATRLKDLIISRSVNQRLPIQFDMSTGKVLGDSRVRFTSFVALLGRSKVSILIDKWDHVPEEVKNQIWQTIMLTYDVPNTKLLRTKWISYVGQRWRCFKTDLTSRYIYGKLSHKSPCEIYQFLDEEMWQAFQDKRLDPTFQEKGKVTQDTVKRKYPPTQIVSWGYHRLEEIMIREASSSATNDRSDLSLISPPPRHEKWKRARTKPSGEYTSEETRLVAERIVSSFTQQGKNDILATAIGHPEKPGSVRGVGGGIAIKQFFGGTSRRVSFAQLTKSDKKVLRNEFKKELFPKSRDELLAEIKSEITSLGLAIQGPPKGAPPISASTKGSCPLPEESGDGVDVPVDCELYVDDPPGHLVALRINGLAIIFIWQQILTLGIVFQLLPFNSWLERLIAWKFSLNNDVRLWMNKGSCCRTCLGETWNALALGFIAWGNSPKFMAAHQILAEDDIVRFRTAFLTLILIATGIKISYGNCSP</sequence>
<accession>A0AAQ3S0H1</accession>